<keyword evidence="4" id="KW-1185">Reference proteome</keyword>
<dbReference type="PANTHER" id="PTHR47071:SF9">
    <property type="entry name" value="TRM32-LIKE PROTEIN (DUF3741)"/>
    <property type="match status" value="1"/>
</dbReference>
<gene>
    <name evidence="3" type="ORF">NE237_004405</name>
</gene>
<evidence type="ECO:0000256" key="1">
    <source>
        <dbReference type="SAM" id="MobiDB-lite"/>
    </source>
</evidence>
<accession>A0A9Q0KIW7</accession>
<evidence type="ECO:0000259" key="2">
    <source>
        <dbReference type="Pfam" id="PF14309"/>
    </source>
</evidence>
<dbReference type="EMBL" id="JAMYWD010000005">
    <property type="protein sequence ID" value="KAJ4971306.1"/>
    <property type="molecule type" value="Genomic_DNA"/>
</dbReference>
<feature type="compositionally biased region" description="Polar residues" evidence="1">
    <location>
        <begin position="264"/>
        <end position="276"/>
    </location>
</feature>
<dbReference type="AlphaFoldDB" id="A0A9Q0KIW7"/>
<dbReference type="Proteomes" id="UP001141806">
    <property type="component" value="Unassembled WGS sequence"/>
</dbReference>
<dbReference type="InterPro" id="IPR044257">
    <property type="entry name" value="TRM32-like"/>
</dbReference>
<dbReference type="PANTHER" id="PTHR47071">
    <property type="entry name" value="PROTEIN TRM32"/>
    <property type="match status" value="1"/>
</dbReference>
<feature type="compositionally biased region" description="Low complexity" evidence="1">
    <location>
        <begin position="278"/>
        <end position="291"/>
    </location>
</feature>
<evidence type="ECO:0000313" key="3">
    <source>
        <dbReference type="EMBL" id="KAJ4971306.1"/>
    </source>
</evidence>
<comment type="caution">
    <text evidence="3">The sequence shown here is derived from an EMBL/GenBank/DDBJ whole genome shotgun (WGS) entry which is preliminary data.</text>
</comment>
<feature type="region of interest" description="Disordered" evidence="1">
    <location>
        <begin position="310"/>
        <end position="330"/>
    </location>
</feature>
<organism evidence="3 4">
    <name type="scientific">Protea cynaroides</name>
    <dbReference type="NCBI Taxonomy" id="273540"/>
    <lineage>
        <taxon>Eukaryota</taxon>
        <taxon>Viridiplantae</taxon>
        <taxon>Streptophyta</taxon>
        <taxon>Embryophyta</taxon>
        <taxon>Tracheophyta</taxon>
        <taxon>Spermatophyta</taxon>
        <taxon>Magnoliopsida</taxon>
        <taxon>Proteales</taxon>
        <taxon>Proteaceae</taxon>
        <taxon>Protea</taxon>
    </lineage>
</organism>
<feature type="region of interest" description="Disordered" evidence="1">
    <location>
        <begin position="263"/>
        <end position="297"/>
    </location>
</feature>
<dbReference type="InterPro" id="IPR025486">
    <property type="entry name" value="DUF4378"/>
</dbReference>
<reference evidence="3" key="1">
    <citation type="journal article" date="2023" name="Plant J.">
        <title>The genome of the king protea, Protea cynaroides.</title>
        <authorList>
            <person name="Chang J."/>
            <person name="Duong T.A."/>
            <person name="Schoeman C."/>
            <person name="Ma X."/>
            <person name="Roodt D."/>
            <person name="Barker N."/>
            <person name="Li Z."/>
            <person name="Van de Peer Y."/>
            <person name="Mizrachi E."/>
        </authorList>
    </citation>
    <scope>NUCLEOTIDE SEQUENCE</scope>
    <source>
        <tissue evidence="3">Young leaves</tissue>
    </source>
</reference>
<dbReference type="Pfam" id="PF14309">
    <property type="entry name" value="DUF4378"/>
    <property type="match status" value="1"/>
</dbReference>
<dbReference type="OrthoDB" id="758104at2759"/>
<sequence>MGKHVHRRYSSVTFEHSHPGCMSGVFHILHFHKWHHVKKMLPHKRHGSGRHSGGLKSSKMDQNIPITIEEQESMDAEVDKLLIDEKMTGTNPTNKKFGKSLAKTQIDEEMSKEDDHRCLTSAFPAQLLRTDSIHHLEPSSDGCFGDMKANDESSRIDPNQYNARSSAESKLVPVMPNPPETGFCSKQSEECGTVNTLNNVGHVQVDELGMWLTKNHSLHQDKLDNGMSKKYMDAKDLIRGDLFPQSKEFRELTKSGSFPVAHLSTKQEGRSQSVSWPTEVTTADSSDDTVTQPFPLMTDGTEQERLGTAQPGEVSGYSLGSSQELKNQGDNRVARNRFKNIRQRIKHAIKARGKEHQRISMDAIFHKIPSGRKHSKDVKKEMSDIWKEPGTDADCKDSASSYGNDNRLYSLGKGGLHHLTRTASLIESLDKYTRLFESTFNRESKQHLSDRLKLTNEDAGSHGEPAPKVLGRIVSLPELKSFCSLQSEVSHDTSCLGMPSTIHRDLPTNIEIRSSHKLAGFPVGTENDSELQSSVENASQETLVEVSENSLIPEDQVEMLLNADDGKEEKMSDNLNNQTKLENNSIAHYEQEVEPAPDACIKQAQPSPNSVLDSDASEFIITEEADSRLKPSPLDFNELDSLLNLQDLSCVDSPYANGSTTELENLNLSKHFDGDLPQIQVDKKDESCFNYVRDVLKLSGFSENENLGTWHLPDQPVDLSLFEEVDCFRQETSSNFDHQLLFDVINEVLVDIYERSFMYWPKPLSININLNIRPMPVGCHVLEEVWASISWYLSYQLEPDKSWDYVLDRDLAKADGWMNLQFESECVGLELEEWIWDDLLDEVLLELEES</sequence>
<name>A0A9Q0KIW7_9MAGN</name>
<protein>
    <recommendedName>
        <fullName evidence="2">DUF4378 domain-containing protein</fullName>
    </recommendedName>
</protein>
<evidence type="ECO:0000313" key="4">
    <source>
        <dbReference type="Proteomes" id="UP001141806"/>
    </source>
</evidence>
<feature type="domain" description="DUF4378" evidence="2">
    <location>
        <begin position="689"/>
        <end position="842"/>
    </location>
</feature>
<proteinExistence type="predicted"/>